<gene>
    <name evidence="3" type="ORF">J2X31_002224</name>
</gene>
<dbReference type="EMBL" id="JAVDVI010000008">
    <property type="protein sequence ID" value="MDR6968209.1"/>
    <property type="molecule type" value="Genomic_DNA"/>
</dbReference>
<dbReference type="InterPro" id="IPR001789">
    <property type="entry name" value="Sig_transdc_resp-reg_receiver"/>
</dbReference>
<dbReference type="InterPro" id="IPR051015">
    <property type="entry name" value="EvgA-like"/>
</dbReference>
<evidence type="ECO:0000313" key="4">
    <source>
        <dbReference type="Proteomes" id="UP001255185"/>
    </source>
</evidence>
<dbReference type="SUPFAM" id="SSF52172">
    <property type="entry name" value="CheY-like"/>
    <property type="match status" value="1"/>
</dbReference>
<evidence type="ECO:0000259" key="2">
    <source>
        <dbReference type="PROSITE" id="PS50110"/>
    </source>
</evidence>
<name>A0ABU1TQG5_9FLAO</name>
<dbReference type="Proteomes" id="UP001255185">
    <property type="component" value="Unassembled WGS sequence"/>
</dbReference>
<dbReference type="InterPro" id="IPR011006">
    <property type="entry name" value="CheY-like_superfamily"/>
</dbReference>
<accession>A0ABU1TQG5</accession>
<evidence type="ECO:0000313" key="3">
    <source>
        <dbReference type="EMBL" id="MDR6968209.1"/>
    </source>
</evidence>
<sequence>MNILIVDDHPMTVSGYIESLSLAKLLPQPLMLYKAYTCEEAFQKSREALSLELAIIDYGLPAYETENLHSGSDVAIMIRQQHPNCKIVMITAHTEILLVYGILKSVQPDGLLLKNEITPENLPLIVQQILIGNPFQSSGARHIIREIWKKDLLVDDVNREILLYLSKGYKIKKIETVLSLSISAIQRRISMMKDAFDVKEDSSLVEEAFLNGFL</sequence>
<feature type="domain" description="Response regulatory" evidence="2">
    <location>
        <begin position="2"/>
        <end position="129"/>
    </location>
</feature>
<proteinExistence type="predicted"/>
<dbReference type="PANTHER" id="PTHR45566">
    <property type="entry name" value="HTH-TYPE TRANSCRIPTIONAL REGULATOR YHJB-RELATED"/>
    <property type="match status" value="1"/>
</dbReference>
<keyword evidence="3" id="KW-0238">DNA-binding</keyword>
<evidence type="ECO:0000256" key="1">
    <source>
        <dbReference type="PROSITE-ProRule" id="PRU00169"/>
    </source>
</evidence>
<dbReference type="Gene3D" id="3.40.50.2300">
    <property type="match status" value="1"/>
</dbReference>
<reference evidence="3 4" key="1">
    <citation type="submission" date="2023-07" db="EMBL/GenBank/DDBJ databases">
        <title>Sorghum-associated microbial communities from plants grown in Nebraska, USA.</title>
        <authorList>
            <person name="Schachtman D."/>
        </authorList>
    </citation>
    <scope>NUCLEOTIDE SEQUENCE [LARGE SCALE GENOMIC DNA]</scope>
    <source>
        <strain evidence="3 4">3773</strain>
    </source>
</reference>
<protein>
    <submittedName>
        <fullName evidence="3">DNA-binding NarL/FixJ family response regulator</fullName>
    </submittedName>
</protein>
<dbReference type="GO" id="GO:0003677">
    <property type="term" value="F:DNA binding"/>
    <property type="evidence" value="ECO:0007669"/>
    <property type="project" value="UniProtKB-KW"/>
</dbReference>
<dbReference type="PROSITE" id="PS50110">
    <property type="entry name" value="RESPONSE_REGULATORY"/>
    <property type="match status" value="1"/>
</dbReference>
<dbReference type="PANTHER" id="PTHR45566:SF1">
    <property type="entry name" value="HTH-TYPE TRANSCRIPTIONAL REGULATOR YHJB-RELATED"/>
    <property type="match status" value="1"/>
</dbReference>
<organism evidence="3 4">
    <name type="scientific">Flavobacterium arsenatis</name>
    <dbReference type="NCBI Taxonomy" id="1484332"/>
    <lineage>
        <taxon>Bacteria</taxon>
        <taxon>Pseudomonadati</taxon>
        <taxon>Bacteroidota</taxon>
        <taxon>Flavobacteriia</taxon>
        <taxon>Flavobacteriales</taxon>
        <taxon>Flavobacteriaceae</taxon>
        <taxon>Flavobacterium</taxon>
    </lineage>
</organism>
<comment type="caution">
    <text evidence="3">The sequence shown here is derived from an EMBL/GenBank/DDBJ whole genome shotgun (WGS) entry which is preliminary data.</text>
</comment>
<keyword evidence="1" id="KW-0597">Phosphoprotein</keyword>
<keyword evidence="4" id="KW-1185">Reference proteome</keyword>
<dbReference type="RefSeq" id="WP_310026696.1">
    <property type="nucleotide sequence ID" value="NZ_JAVDVI010000008.1"/>
</dbReference>
<feature type="modified residue" description="4-aspartylphosphate" evidence="1">
    <location>
        <position position="57"/>
    </location>
</feature>